<dbReference type="GO" id="GO:0003676">
    <property type="term" value="F:nucleic acid binding"/>
    <property type="evidence" value="ECO:0007669"/>
    <property type="project" value="InterPro"/>
</dbReference>
<dbReference type="InterPro" id="IPR004871">
    <property type="entry name" value="RSE1/DDB1/CPSF1_C"/>
</dbReference>
<organism evidence="3 4">
    <name type="scientific">Chrysochromulina tobinii</name>
    <dbReference type="NCBI Taxonomy" id="1460289"/>
    <lineage>
        <taxon>Eukaryota</taxon>
        <taxon>Haptista</taxon>
        <taxon>Haptophyta</taxon>
        <taxon>Prymnesiophyceae</taxon>
        <taxon>Prymnesiales</taxon>
        <taxon>Chrysochromulinaceae</taxon>
        <taxon>Chrysochromulina</taxon>
    </lineage>
</organism>
<accession>A0A0M0JQX6</accession>
<name>A0A0M0JQX6_9EUKA</name>
<feature type="compositionally biased region" description="Acidic residues" evidence="1">
    <location>
        <begin position="236"/>
        <end position="246"/>
    </location>
</feature>
<protein>
    <submittedName>
        <fullName evidence="3">Cleavage and polyadenylation specificity factor subunit 1</fullName>
    </submittedName>
</protein>
<dbReference type="GO" id="GO:0005634">
    <property type="term" value="C:nucleus"/>
    <property type="evidence" value="ECO:0007669"/>
    <property type="project" value="InterPro"/>
</dbReference>
<evidence type="ECO:0000256" key="1">
    <source>
        <dbReference type="SAM" id="MobiDB-lite"/>
    </source>
</evidence>
<dbReference type="AlphaFoldDB" id="A0A0M0JQX6"/>
<gene>
    <name evidence="3" type="ORF">Ctob_005334</name>
</gene>
<evidence type="ECO:0000313" key="3">
    <source>
        <dbReference type="EMBL" id="KOO28712.1"/>
    </source>
</evidence>
<proteinExistence type="predicted"/>
<dbReference type="Gene3D" id="2.130.10.10">
    <property type="entry name" value="YVTN repeat-like/Quinoprotein amine dehydrogenase"/>
    <property type="match status" value="1"/>
</dbReference>
<feature type="non-terminal residue" evidence="3">
    <location>
        <position position="1"/>
    </location>
</feature>
<dbReference type="InterPro" id="IPR050358">
    <property type="entry name" value="RSE1/DDB1/CFT1"/>
</dbReference>
<dbReference type="OrthoDB" id="6109at2759"/>
<evidence type="ECO:0000259" key="2">
    <source>
        <dbReference type="Pfam" id="PF03178"/>
    </source>
</evidence>
<dbReference type="InterPro" id="IPR015943">
    <property type="entry name" value="WD40/YVTN_repeat-like_dom_sf"/>
</dbReference>
<evidence type="ECO:0000313" key="4">
    <source>
        <dbReference type="Proteomes" id="UP000037460"/>
    </source>
</evidence>
<dbReference type="EMBL" id="JWZX01002525">
    <property type="protein sequence ID" value="KOO28712.1"/>
    <property type="molecule type" value="Genomic_DNA"/>
</dbReference>
<reference evidence="4" key="1">
    <citation type="journal article" date="2015" name="PLoS Genet.">
        <title>Genome Sequence and Transcriptome Analyses of Chrysochromulina tobin: Metabolic Tools for Enhanced Algal Fitness in the Prominent Order Prymnesiales (Haptophyceae).</title>
        <authorList>
            <person name="Hovde B.T."/>
            <person name="Deodato C.R."/>
            <person name="Hunsperger H.M."/>
            <person name="Ryken S.A."/>
            <person name="Yost W."/>
            <person name="Jha R.K."/>
            <person name="Patterson J."/>
            <person name="Monnat R.J. Jr."/>
            <person name="Barlow S.B."/>
            <person name="Starkenburg S.R."/>
            <person name="Cattolico R.A."/>
        </authorList>
    </citation>
    <scope>NUCLEOTIDE SEQUENCE</scope>
    <source>
        <strain evidence="4">CCMP291</strain>
    </source>
</reference>
<keyword evidence="4" id="KW-1185">Reference proteome</keyword>
<dbReference type="Proteomes" id="UP000037460">
    <property type="component" value="Unassembled WGS sequence"/>
</dbReference>
<dbReference type="PANTHER" id="PTHR10644">
    <property type="entry name" value="DNA REPAIR/RNA PROCESSING CPSF FAMILY"/>
    <property type="match status" value="1"/>
</dbReference>
<comment type="caution">
    <text evidence="3">The sequence shown here is derived from an EMBL/GenBank/DDBJ whole genome shotgun (WGS) entry which is preliminary data.</text>
</comment>
<sequence length="538" mass="57212">HELLPPAGGTGLEDAIVCAAPLHNINCPHGVVLMGRGGRLHISSVRAPPRAASATRYDVAWPMTKMGLRATGHYVCHLPLAKAIVVAISVAELLPDTAPQPKNPNAPNAKADNVAVAALEGAPRYQERYELRLLDETTWATLDTYPLGEQEWVTALQLMTLQREMPNPNAPNPATLPAHLRNLPMSAERIRKPTPLLVVGTAVVLGEDSNCTGRLLLLDIDSVLEGGAGKGGGEAGEGEGEGDADEGSMRMVRRFRVAVDHEERGPILSVAQMQGKLQVGVGAKLVTFIYREDALVTFAFYIAGFGVSALATLRNYVFAGDVHQGAQLLTWKEDKQSLVLVSRHLRTTSAFACDFLLHEGTLHLVLAEAGPAGSRPTLRLLNYSRQAEESRRGTILLPRASFHVGAPITRLQRVAVGGAGAGGTGAGGARRQAVLWAAADGSIGFVVPLGETAFRRLGFLATKMVGGLRHDGALHPRAWRALGTSATSARELKNMLDGGLIGRFLELGADEQRRLAMQIGSTPAKVAEALTELARGLP</sequence>
<dbReference type="Pfam" id="PF03178">
    <property type="entry name" value="CPSF_A"/>
    <property type="match status" value="1"/>
</dbReference>
<feature type="domain" description="RSE1/DDB1/CPSF1 C-terminal" evidence="2">
    <location>
        <begin position="129"/>
        <end position="505"/>
    </location>
</feature>
<feature type="region of interest" description="Disordered" evidence="1">
    <location>
        <begin position="228"/>
        <end position="247"/>
    </location>
</feature>